<accession>A0ACC1HWF6</accession>
<evidence type="ECO:0000313" key="1">
    <source>
        <dbReference type="EMBL" id="KAJ1678219.1"/>
    </source>
</evidence>
<dbReference type="Proteomes" id="UP001145114">
    <property type="component" value="Unassembled WGS sequence"/>
</dbReference>
<organism evidence="1 2">
    <name type="scientific">Spiromyces aspiralis</name>
    <dbReference type="NCBI Taxonomy" id="68401"/>
    <lineage>
        <taxon>Eukaryota</taxon>
        <taxon>Fungi</taxon>
        <taxon>Fungi incertae sedis</taxon>
        <taxon>Zoopagomycota</taxon>
        <taxon>Kickxellomycotina</taxon>
        <taxon>Kickxellomycetes</taxon>
        <taxon>Kickxellales</taxon>
        <taxon>Kickxellaceae</taxon>
        <taxon>Spiromyces</taxon>
    </lineage>
</organism>
<reference evidence="1" key="1">
    <citation type="submission" date="2022-06" db="EMBL/GenBank/DDBJ databases">
        <title>Phylogenomic reconstructions and comparative analyses of Kickxellomycotina fungi.</title>
        <authorList>
            <person name="Reynolds N.K."/>
            <person name="Stajich J.E."/>
            <person name="Barry K."/>
            <person name="Grigoriev I.V."/>
            <person name="Crous P."/>
            <person name="Smith M.E."/>
        </authorList>
    </citation>
    <scope>NUCLEOTIDE SEQUENCE</scope>
    <source>
        <strain evidence="1">RSA 2271</strain>
    </source>
</reference>
<comment type="caution">
    <text evidence="1">The sequence shown here is derived from an EMBL/GenBank/DDBJ whole genome shotgun (WGS) entry which is preliminary data.</text>
</comment>
<protein>
    <submittedName>
        <fullName evidence="1">Uncharacterized protein</fullName>
    </submittedName>
</protein>
<evidence type="ECO:0000313" key="2">
    <source>
        <dbReference type="Proteomes" id="UP001145114"/>
    </source>
</evidence>
<keyword evidence="2" id="KW-1185">Reference proteome</keyword>
<gene>
    <name evidence="1" type="ORF">EV182_004531</name>
</gene>
<proteinExistence type="predicted"/>
<sequence length="221" mass="24382">MPYYGPVIDGIMRPNFAAADFAAATTQSAPLRNTEHPSWSRNSPDPRPGAIRPSDDSRAWDGQQQYQQDSERQKLTLQLRAAETKVAFLTEYIDTLSDVVRSLKAHSDSLSMSLDRVNLRNQQLVEILINNGVRSEYAQTNGHGRGAAQFVPVAIATSRMCALESLRSARASRETLDILTGAYSNDLIDSPALNTAGLTKSRTQKEWVERCTRRIGGVSSD</sequence>
<feature type="non-terminal residue" evidence="1">
    <location>
        <position position="221"/>
    </location>
</feature>
<name>A0ACC1HWF6_9FUNG</name>
<dbReference type="EMBL" id="JAMZIH010001410">
    <property type="protein sequence ID" value="KAJ1678219.1"/>
    <property type="molecule type" value="Genomic_DNA"/>
</dbReference>